<comment type="caution">
    <text evidence="1">The sequence shown here is derived from an EMBL/GenBank/DDBJ whole genome shotgun (WGS) entry which is preliminary data.</text>
</comment>
<gene>
    <name evidence="1" type="ORF">DM860_007781</name>
</gene>
<protein>
    <submittedName>
        <fullName evidence="1">Uncharacterized protein</fullName>
    </submittedName>
</protein>
<keyword evidence="2" id="KW-1185">Reference proteome</keyword>
<sequence length="81" mass="9290">MLSAAERIFLLPELCQLLPKPRWVTREGDCEEMKTIGRELLAPSWLMFEFVARIGSDPLPLCAGLKIERESSEKPHRLPLE</sequence>
<proteinExistence type="predicted"/>
<organism evidence="1 2">
    <name type="scientific">Cuscuta australis</name>
    <dbReference type="NCBI Taxonomy" id="267555"/>
    <lineage>
        <taxon>Eukaryota</taxon>
        <taxon>Viridiplantae</taxon>
        <taxon>Streptophyta</taxon>
        <taxon>Embryophyta</taxon>
        <taxon>Tracheophyta</taxon>
        <taxon>Spermatophyta</taxon>
        <taxon>Magnoliopsida</taxon>
        <taxon>eudicotyledons</taxon>
        <taxon>Gunneridae</taxon>
        <taxon>Pentapetalae</taxon>
        <taxon>asterids</taxon>
        <taxon>lamiids</taxon>
        <taxon>Solanales</taxon>
        <taxon>Convolvulaceae</taxon>
        <taxon>Cuscuteae</taxon>
        <taxon>Cuscuta</taxon>
        <taxon>Cuscuta subgen. Grammica</taxon>
        <taxon>Cuscuta sect. Cleistogrammica</taxon>
    </lineage>
</organism>
<dbReference type="Proteomes" id="UP000249390">
    <property type="component" value="Unassembled WGS sequence"/>
</dbReference>
<reference evidence="1 2" key="1">
    <citation type="submission" date="2018-06" db="EMBL/GenBank/DDBJ databases">
        <title>The Genome of Cuscuta australis (Dodder) Provides Insight into the Evolution of Plant Parasitism.</title>
        <authorList>
            <person name="Liu H."/>
        </authorList>
    </citation>
    <scope>NUCLEOTIDE SEQUENCE [LARGE SCALE GENOMIC DNA]</scope>
    <source>
        <strain evidence="2">cv. Yunnan</strain>
        <tissue evidence="1">Vines</tissue>
    </source>
</reference>
<accession>A0A328DWJ5</accession>
<evidence type="ECO:0000313" key="1">
    <source>
        <dbReference type="EMBL" id="RAL50107.1"/>
    </source>
</evidence>
<name>A0A328DWJ5_9ASTE</name>
<evidence type="ECO:0000313" key="2">
    <source>
        <dbReference type="Proteomes" id="UP000249390"/>
    </source>
</evidence>
<dbReference type="AlphaFoldDB" id="A0A328DWJ5"/>
<dbReference type="EMBL" id="NQVE01000067">
    <property type="protein sequence ID" value="RAL50107.1"/>
    <property type="molecule type" value="Genomic_DNA"/>
</dbReference>